<dbReference type="Proteomes" id="UP000827872">
    <property type="component" value="Linkage Group LG01"/>
</dbReference>
<proteinExistence type="predicted"/>
<name>A0ACB8GBV2_9SAUR</name>
<comment type="caution">
    <text evidence="1">The sequence shown here is derived from an EMBL/GenBank/DDBJ whole genome shotgun (WGS) entry which is preliminary data.</text>
</comment>
<evidence type="ECO:0000313" key="1">
    <source>
        <dbReference type="EMBL" id="KAH8016975.1"/>
    </source>
</evidence>
<accession>A0ACB8GBV2</accession>
<reference evidence="1" key="1">
    <citation type="submission" date="2021-08" db="EMBL/GenBank/DDBJ databases">
        <title>The first chromosome-level gecko genome reveals the dynamic sex chromosomes of Neotropical dwarf geckos (Sphaerodactylidae: Sphaerodactylus).</title>
        <authorList>
            <person name="Pinto B.J."/>
            <person name="Keating S.E."/>
            <person name="Gamble T."/>
        </authorList>
    </citation>
    <scope>NUCLEOTIDE SEQUENCE</scope>
    <source>
        <strain evidence="1">TG3544</strain>
    </source>
</reference>
<sequence>MSQLSQQPTVTTTVGQPLSGHLTQQMAWGNGAQPLVQQPVPAPPPVQAPAFPLIRAHLKLSVHFDSTPKKLPFFRIQVDAHMHDHHHQHYHNDMERVRDVRAVSEQDTSERQLCAQQAGLEFNRTVYANSWYCRST</sequence>
<dbReference type="EMBL" id="CM037614">
    <property type="protein sequence ID" value="KAH8016975.1"/>
    <property type="molecule type" value="Genomic_DNA"/>
</dbReference>
<evidence type="ECO:0000313" key="2">
    <source>
        <dbReference type="Proteomes" id="UP000827872"/>
    </source>
</evidence>
<gene>
    <name evidence="1" type="ORF">K3G42_024871</name>
</gene>
<organism evidence="1 2">
    <name type="scientific">Sphaerodactylus townsendi</name>
    <dbReference type="NCBI Taxonomy" id="933632"/>
    <lineage>
        <taxon>Eukaryota</taxon>
        <taxon>Metazoa</taxon>
        <taxon>Chordata</taxon>
        <taxon>Craniata</taxon>
        <taxon>Vertebrata</taxon>
        <taxon>Euteleostomi</taxon>
        <taxon>Lepidosauria</taxon>
        <taxon>Squamata</taxon>
        <taxon>Bifurcata</taxon>
        <taxon>Gekkota</taxon>
        <taxon>Sphaerodactylidae</taxon>
        <taxon>Sphaerodactylus</taxon>
    </lineage>
</organism>
<keyword evidence="2" id="KW-1185">Reference proteome</keyword>
<protein>
    <submittedName>
        <fullName evidence="1">Uncharacterized protein</fullName>
    </submittedName>
</protein>